<dbReference type="AlphaFoldDB" id="A0A1X7UNL2"/>
<dbReference type="PROSITE" id="PS00061">
    <property type="entry name" value="ADH_SHORT"/>
    <property type="match status" value="1"/>
</dbReference>
<dbReference type="eggNOG" id="KOG1205">
    <property type="taxonomic scope" value="Eukaryota"/>
</dbReference>
<dbReference type="InterPro" id="IPR002347">
    <property type="entry name" value="SDR_fam"/>
</dbReference>
<evidence type="ECO:0000256" key="1">
    <source>
        <dbReference type="ARBA" id="ARBA00023002"/>
    </source>
</evidence>
<dbReference type="PANTHER" id="PTHR44269:SF1">
    <property type="entry name" value="DEHYDROGENASE_REDUCTASE SDR FAMILY MEMBER 7"/>
    <property type="match status" value="1"/>
</dbReference>
<evidence type="ECO:0000313" key="3">
    <source>
        <dbReference type="EnsemblMetazoa" id="Aqu2.1.29104_001"/>
    </source>
</evidence>
<reference evidence="3" key="2">
    <citation type="submission" date="2017-05" db="UniProtKB">
        <authorList>
            <consortium name="EnsemblMetazoa"/>
        </authorList>
    </citation>
    <scope>IDENTIFICATION</scope>
</reference>
<dbReference type="InterPro" id="IPR053011">
    <property type="entry name" value="SDR_family_member_7"/>
</dbReference>
<dbReference type="Pfam" id="PF00106">
    <property type="entry name" value="adh_short"/>
    <property type="match status" value="1"/>
</dbReference>
<accession>A0A1X7UNL2</accession>
<comment type="similarity">
    <text evidence="2">Belongs to the short-chain dehydrogenases/reductases (SDR) family.</text>
</comment>
<dbReference type="InParanoid" id="A0A1X7UNL2"/>
<dbReference type="Gene3D" id="3.40.50.720">
    <property type="entry name" value="NAD(P)-binding Rossmann-like Domain"/>
    <property type="match status" value="1"/>
</dbReference>
<dbReference type="EnsemblMetazoa" id="XM_019997700.1">
    <property type="protein sequence ID" value="XP_019853259.1"/>
    <property type="gene ID" value="LOC100641721"/>
</dbReference>
<sequence>MLPLVLLFLIFSFLFAIFLLSDCDLVLLYHSYFKGRGTLTSKFGGKVVWITGASSGIGESLAYLLSSSGAKLILSARRKNELERVLEKCQALSPLDNKNSHSILCLDLLQYDEHENHAKRVIEQYGKVDFLVNNAGLSQRSVAVETKLEVPKYLLDLNFFGTISLTNAVLPYMMRERSGCIAIVSSIAGKIGVPCSTGYSASKHALQGYFDGLRIEMQSSGISVVSVCPGATGTTDSRTVLGTALDKSTSPLPFQSRMSVERCSYLIGVAMANELEEAWISQHPQLLYTYINQYAPWTAKKLGKTVGQKTFEANKKTNST</sequence>
<name>A0A1X7UNL2_AMPQE</name>
<dbReference type="PRINTS" id="PR00080">
    <property type="entry name" value="SDRFAMILY"/>
</dbReference>
<gene>
    <name evidence="3" type="primary">100641721</name>
</gene>
<evidence type="ECO:0000256" key="2">
    <source>
        <dbReference type="RuleBase" id="RU000363"/>
    </source>
</evidence>
<dbReference type="PRINTS" id="PR00081">
    <property type="entry name" value="GDHRDH"/>
</dbReference>
<dbReference type="KEGG" id="aqu:100641721"/>
<keyword evidence="4" id="KW-1185">Reference proteome</keyword>
<proteinExistence type="inferred from homology"/>
<dbReference type="GO" id="GO:0016491">
    <property type="term" value="F:oxidoreductase activity"/>
    <property type="evidence" value="ECO:0007669"/>
    <property type="project" value="UniProtKB-KW"/>
</dbReference>
<reference evidence="4" key="1">
    <citation type="journal article" date="2010" name="Nature">
        <title>The Amphimedon queenslandica genome and the evolution of animal complexity.</title>
        <authorList>
            <person name="Srivastava M."/>
            <person name="Simakov O."/>
            <person name="Chapman J."/>
            <person name="Fahey B."/>
            <person name="Gauthier M.E."/>
            <person name="Mitros T."/>
            <person name="Richards G.S."/>
            <person name="Conaco C."/>
            <person name="Dacre M."/>
            <person name="Hellsten U."/>
            <person name="Larroux C."/>
            <person name="Putnam N.H."/>
            <person name="Stanke M."/>
            <person name="Adamska M."/>
            <person name="Darling A."/>
            <person name="Degnan S.M."/>
            <person name="Oakley T.H."/>
            <person name="Plachetzki D.C."/>
            <person name="Zhai Y."/>
            <person name="Adamski M."/>
            <person name="Calcino A."/>
            <person name="Cummins S.F."/>
            <person name="Goodstein D.M."/>
            <person name="Harris C."/>
            <person name="Jackson D.J."/>
            <person name="Leys S.P."/>
            <person name="Shu S."/>
            <person name="Woodcroft B.J."/>
            <person name="Vervoort M."/>
            <person name="Kosik K.S."/>
            <person name="Manning G."/>
            <person name="Degnan B.M."/>
            <person name="Rokhsar D.S."/>
        </authorList>
    </citation>
    <scope>NUCLEOTIDE SEQUENCE [LARGE SCALE GENOMIC DNA]</scope>
</reference>
<organism evidence="3">
    <name type="scientific">Amphimedon queenslandica</name>
    <name type="common">Sponge</name>
    <dbReference type="NCBI Taxonomy" id="400682"/>
    <lineage>
        <taxon>Eukaryota</taxon>
        <taxon>Metazoa</taxon>
        <taxon>Porifera</taxon>
        <taxon>Demospongiae</taxon>
        <taxon>Heteroscleromorpha</taxon>
        <taxon>Haplosclerida</taxon>
        <taxon>Niphatidae</taxon>
        <taxon>Amphimedon</taxon>
    </lineage>
</organism>
<dbReference type="InterPro" id="IPR020904">
    <property type="entry name" value="Sc_DH/Rdtase_CS"/>
</dbReference>
<dbReference type="OMA" id="YEMASCK"/>
<dbReference type="SUPFAM" id="SSF51735">
    <property type="entry name" value="NAD(P)-binding Rossmann-fold domains"/>
    <property type="match status" value="1"/>
</dbReference>
<keyword evidence="1" id="KW-0560">Oxidoreductase</keyword>
<dbReference type="EnsemblMetazoa" id="Aqu2.1.29104_001">
    <property type="protein sequence ID" value="Aqu2.1.29104_001"/>
    <property type="gene ID" value="Aqu2.1.29104"/>
</dbReference>
<dbReference type="PANTHER" id="PTHR44269">
    <property type="entry name" value="DEHYDROGENASE/REDUCTASE SDR FAMILY MEMBER 7-RELATED"/>
    <property type="match status" value="1"/>
</dbReference>
<protein>
    <recommendedName>
        <fullName evidence="5">Dehydrogenase/reductase SDR family member 7</fullName>
    </recommendedName>
</protein>
<dbReference type="OrthoDB" id="47007at2759"/>
<dbReference type="Proteomes" id="UP000007879">
    <property type="component" value="Unassembled WGS sequence"/>
</dbReference>
<evidence type="ECO:0008006" key="5">
    <source>
        <dbReference type="Google" id="ProtNLM"/>
    </source>
</evidence>
<dbReference type="STRING" id="400682.A0A1X7UNL2"/>
<evidence type="ECO:0000313" key="4">
    <source>
        <dbReference type="Proteomes" id="UP000007879"/>
    </source>
</evidence>
<dbReference type="InterPro" id="IPR036291">
    <property type="entry name" value="NAD(P)-bd_dom_sf"/>
</dbReference>